<dbReference type="GO" id="GO:0003964">
    <property type="term" value="F:RNA-directed DNA polymerase activity"/>
    <property type="evidence" value="ECO:0007669"/>
    <property type="project" value="UniProtKB-KW"/>
</dbReference>
<keyword evidence="8" id="KW-0695">RNA-directed DNA polymerase</keyword>
<evidence type="ECO:0000259" key="10">
    <source>
        <dbReference type="PROSITE" id="PS50876"/>
    </source>
</evidence>
<reference evidence="12 13" key="1">
    <citation type="submission" date="2019-09" db="EMBL/GenBank/DDBJ databases">
        <title>Bird 10,000 Genomes (B10K) Project - Family phase.</title>
        <authorList>
            <person name="Zhang G."/>
        </authorList>
    </citation>
    <scope>NUCLEOTIDE SEQUENCE [LARGE SCALE GENOMIC DNA]</scope>
    <source>
        <strain evidence="12">B10K-DU-002-11</strain>
        <tissue evidence="12">Muscle</tissue>
    </source>
</reference>
<dbReference type="PROSITE" id="PS50994">
    <property type="entry name" value="INTEGRASE"/>
    <property type="match status" value="1"/>
</dbReference>
<keyword evidence="7" id="KW-0378">Hydrolase</keyword>
<dbReference type="GO" id="GO:0004519">
    <property type="term" value="F:endonuclease activity"/>
    <property type="evidence" value="ECO:0007669"/>
    <property type="project" value="UniProtKB-KW"/>
</dbReference>
<gene>
    <name evidence="12" type="primary">Ervk6_2</name>
    <name evidence="12" type="ORF">ARAGUA_R15881</name>
</gene>
<feature type="non-terminal residue" evidence="12">
    <location>
        <position position="1"/>
    </location>
</feature>
<name>A0A7L1T3L4_ARAGA</name>
<keyword evidence="9" id="KW-0862">Zinc</keyword>
<evidence type="ECO:0000256" key="6">
    <source>
        <dbReference type="ARBA" id="ARBA00022759"/>
    </source>
</evidence>
<evidence type="ECO:0000256" key="4">
    <source>
        <dbReference type="ARBA" id="ARBA00022722"/>
    </source>
</evidence>
<evidence type="ECO:0000313" key="13">
    <source>
        <dbReference type="Proteomes" id="UP000567570"/>
    </source>
</evidence>
<protein>
    <recommendedName>
        <fullName evidence="1">RNA-directed DNA polymerase</fullName>
        <ecNumber evidence="1">2.7.7.49</ecNumber>
    </recommendedName>
</protein>
<dbReference type="Gene3D" id="3.30.420.10">
    <property type="entry name" value="Ribonuclease H-like superfamily/Ribonuclease H"/>
    <property type="match status" value="1"/>
</dbReference>
<evidence type="ECO:0000256" key="7">
    <source>
        <dbReference type="ARBA" id="ARBA00022801"/>
    </source>
</evidence>
<evidence type="ECO:0000256" key="5">
    <source>
        <dbReference type="ARBA" id="ARBA00022723"/>
    </source>
</evidence>
<proteinExistence type="predicted"/>
<evidence type="ECO:0000259" key="11">
    <source>
        <dbReference type="PROSITE" id="PS50994"/>
    </source>
</evidence>
<dbReference type="GO" id="GO:0035613">
    <property type="term" value="F:RNA stem-loop binding"/>
    <property type="evidence" value="ECO:0007669"/>
    <property type="project" value="TreeGrafter"/>
</dbReference>
<evidence type="ECO:0000256" key="3">
    <source>
        <dbReference type="ARBA" id="ARBA00022695"/>
    </source>
</evidence>
<evidence type="ECO:0000256" key="1">
    <source>
        <dbReference type="ARBA" id="ARBA00012493"/>
    </source>
</evidence>
<keyword evidence="6" id="KW-0255">Endonuclease</keyword>
<dbReference type="InterPro" id="IPR012337">
    <property type="entry name" value="RNaseH-like_sf"/>
</dbReference>
<dbReference type="PANTHER" id="PTHR41694">
    <property type="entry name" value="ENDOGENOUS RETROVIRUS GROUP K MEMBER POL PROTEIN"/>
    <property type="match status" value="1"/>
</dbReference>
<feature type="non-terminal residue" evidence="12">
    <location>
        <position position="114"/>
    </location>
</feature>
<evidence type="ECO:0000256" key="8">
    <source>
        <dbReference type="ARBA" id="ARBA00022918"/>
    </source>
</evidence>
<dbReference type="InterPro" id="IPR017856">
    <property type="entry name" value="Integrase-like_N"/>
</dbReference>
<dbReference type="InterPro" id="IPR003308">
    <property type="entry name" value="Integrase_Zn-bd_dom_N"/>
</dbReference>
<keyword evidence="4" id="KW-0540">Nuclease</keyword>
<dbReference type="GO" id="GO:0008270">
    <property type="term" value="F:zinc ion binding"/>
    <property type="evidence" value="ECO:0007669"/>
    <property type="project" value="UniProtKB-KW"/>
</dbReference>
<sequence>IFAEGNVQADLLTNFSPPVPDVLSQAHTSHQFFHQSAKALAKQFTIPLRDAKLIVQACPDCQQLPGPLQGVNPRGLTSLQLWQTDVTHVPEFGQLKYVHVSVDTYSHAIWATSL</sequence>
<dbReference type="GO" id="GO:0015074">
    <property type="term" value="P:DNA integration"/>
    <property type="evidence" value="ECO:0007669"/>
    <property type="project" value="InterPro"/>
</dbReference>
<keyword evidence="5" id="KW-0479">Metal-binding</keyword>
<dbReference type="SUPFAM" id="SSF53098">
    <property type="entry name" value="Ribonuclease H-like"/>
    <property type="match status" value="1"/>
</dbReference>
<keyword evidence="2" id="KW-0808">Transferase</keyword>
<dbReference type="InterPro" id="IPR036397">
    <property type="entry name" value="RNaseH_sf"/>
</dbReference>
<dbReference type="EMBL" id="VXBL01006053">
    <property type="protein sequence ID" value="NXO55210.1"/>
    <property type="molecule type" value="Genomic_DNA"/>
</dbReference>
<accession>A0A7L1T3L4</accession>
<dbReference type="Proteomes" id="UP000567570">
    <property type="component" value="Unassembled WGS sequence"/>
</dbReference>
<dbReference type="PANTHER" id="PTHR41694:SF3">
    <property type="entry name" value="RNA-DIRECTED DNA POLYMERASE-RELATED"/>
    <property type="match status" value="1"/>
</dbReference>
<dbReference type="SUPFAM" id="SSF46919">
    <property type="entry name" value="N-terminal Zn binding domain of HIV integrase"/>
    <property type="match status" value="1"/>
</dbReference>
<evidence type="ECO:0000256" key="9">
    <source>
        <dbReference type="PROSITE-ProRule" id="PRU00450"/>
    </source>
</evidence>
<dbReference type="EC" id="2.7.7.49" evidence="1"/>
<dbReference type="Gene3D" id="1.10.10.200">
    <property type="match status" value="1"/>
</dbReference>
<keyword evidence="9" id="KW-0863">Zinc-finger</keyword>
<dbReference type="InterPro" id="IPR001584">
    <property type="entry name" value="Integrase_cat-core"/>
</dbReference>
<dbReference type="PROSITE" id="PS50876">
    <property type="entry name" value="ZF_INTEGRASE"/>
    <property type="match status" value="1"/>
</dbReference>
<dbReference type="GO" id="GO:0016787">
    <property type="term" value="F:hydrolase activity"/>
    <property type="evidence" value="ECO:0007669"/>
    <property type="project" value="UniProtKB-KW"/>
</dbReference>
<evidence type="ECO:0000313" key="12">
    <source>
        <dbReference type="EMBL" id="NXO55210.1"/>
    </source>
</evidence>
<evidence type="ECO:0000256" key="2">
    <source>
        <dbReference type="ARBA" id="ARBA00022679"/>
    </source>
</evidence>
<dbReference type="AlphaFoldDB" id="A0A7L1T3L4"/>
<comment type="caution">
    <text evidence="12">The sequence shown here is derived from an EMBL/GenBank/DDBJ whole genome shotgun (WGS) entry which is preliminary data.</text>
</comment>
<feature type="domain" description="Integrase catalytic" evidence="11">
    <location>
        <begin position="69"/>
        <end position="114"/>
    </location>
</feature>
<keyword evidence="13" id="KW-1185">Reference proteome</keyword>
<feature type="domain" description="Integrase-type" evidence="10">
    <location>
        <begin position="21"/>
        <end position="62"/>
    </location>
</feature>
<keyword evidence="3" id="KW-0548">Nucleotidyltransferase</keyword>
<dbReference type="Pfam" id="PF02022">
    <property type="entry name" value="Integrase_Zn"/>
    <property type="match status" value="1"/>
</dbReference>
<organism evidence="12 13">
    <name type="scientific">Aramus guarauna</name>
    <name type="common">Limpkin</name>
    <name type="synonym">Scolopax guarauna</name>
    <dbReference type="NCBI Taxonomy" id="54356"/>
    <lineage>
        <taxon>Eukaryota</taxon>
        <taxon>Metazoa</taxon>
        <taxon>Chordata</taxon>
        <taxon>Craniata</taxon>
        <taxon>Vertebrata</taxon>
        <taxon>Euteleostomi</taxon>
        <taxon>Archelosauria</taxon>
        <taxon>Archosauria</taxon>
        <taxon>Dinosauria</taxon>
        <taxon>Saurischia</taxon>
        <taxon>Theropoda</taxon>
        <taxon>Coelurosauria</taxon>
        <taxon>Aves</taxon>
        <taxon>Neognathae</taxon>
        <taxon>Neoaves</taxon>
        <taxon>Gruiformes</taxon>
        <taxon>Aramidae</taxon>
        <taxon>Aramus</taxon>
    </lineage>
</organism>